<dbReference type="AlphaFoldDB" id="A0AAE1UCQ0"/>
<reference evidence="2" key="1">
    <citation type="submission" date="2023-11" db="EMBL/GenBank/DDBJ databases">
        <title>Genome assemblies of two species of porcelain crab, Petrolisthes cinctipes and Petrolisthes manimaculis (Anomura: Porcellanidae).</title>
        <authorList>
            <person name="Angst P."/>
        </authorList>
    </citation>
    <scope>NUCLEOTIDE SEQUENCE</scope>
    <source>
        <strain evidence="2">PB745_02</strain>
        <tissue evidence="2">Gill</tissue>
    </source>
</reference>
<feature type="compositionally biased region" description="Low complexity" evidence="1">
    <location>
        <begin position="206"/>
        <end position="217"/>
    </location>
</feature>
<dbReference type="Proteomes" id="UP001292094">
    <property type="component" value="Unassembled WGS sequence"/>
</dbReference>
<feature type="region of interest" description="Disordered" evidence="1">
    <location>
        <begin position="191"/>
        <end position="241"/>
    </location>
</feature>
<protein>
    <recommendedName>
        <fullName evidence="4">BZIP domain-containing protein</fullName>
    </recommendedName>
</protein>
<evidence type="ECO:0008006" key="4">
    <source>
        <dbReference type="Google" id="ProtNLM"/>
    </source>
</evidence>
<evidence type="ECO:0000256" key="1">
    <source>
        <dbReference type="SAM" id="MobiDB-lite"/>
    </source>
</evidence>
<feature type="region of interest" description="Disordered" evidence="1">
    <location>
        <begin position="365"/>
        <end position="387"/>
    </location>
</feature>
<keyword evidence="3" id="KW-1185">Reference proteome</keyword>
<proteinExistence type="predicted"/>
<evidence type="ECO:0000313" key="3">
    <source>
        <dbReference type="Proteomes" id="UP001292094"/>
    </source>
</evidence>
<comment type="caution">
    <text evidence="2">The sequence shown here is derived from an EMBL/GenBank/DDBJ whole genome shotgun (WGS) entry which is preliminary data.</text>
</comment>
<name>A0AAE1UCQ0_9EUCA</name>
<sequence length="464" mass="52418">MEQQQQHLPYHLDFADNMSQVKHRATSSTTSFVANQSPRYHHQEGDDLSPLYKGNFETDPQIFNSTSDPYDVGLKSATSLGATSTLGAHTNLVATSITTQGLEFSHHPYHQGDTWTGGASLEVGVPLTRRVRQQADSLLPRVSSSPLLNRNYTTAIDLTAIQLDPLDIEERLPVEEFAQLYGVSKEGLSREMFTENGGGGVSGDLSQAGQSGSTTQSRRPQRTKKNGGAKTKTNPQLFPVQSHYPMPDPVQNHYSMPDPVQSHYPMPHPIQGHYPMPDPVQNHYLMPDTVQSHYTLQDPVQYSYLMPDTVQKNYPMSDPVQSNFPMPNSVQNKYPMLDPVENHQHPCLANPSQEVKSNKMLVEGTKRKRHPRVSHATMTDEESRERNRNLNNEASRYYREQRVQRQVTREDVEAELSLKNQKLKGKADGLQQLRDEMKKYTDAFFREHMGQGGDVMLQPHIPPH</sequence>
<accession>A0AAE1UCQ0</accession>
<gene>
    <name evidence="2" type="ORF">Pmani_014812</name>
</gene>
<organism evidence="2 3">
    <name type="scientific">Petrolisthes manimaculis</name>
    <dbReference type="NCBI Taxonomy" id="1843537"/>
    <lineage>
        <taxon>Eukaryota</taxon>
        <taxon>Metazoa</taxon>
        <taxon>Ecdysozoa</taxon>
        <taxon>Arthropoda</taxon>
        <taxon>Crustacea</taxon>
        <taxon>Multicrustacea</taxon>
        <taxon>Malacostraca</taxon>
        <taxon>Eumalacostraca</taxon>
        <taxon>Eucarida</taxon>
        <taxon>Decapoda</taxon>
        <taxon>Pleocyemata</taxon>
        <taxon>Anomura</taxon>
        <taxon>Galatheoidea</taxon>
        <taxon>Porcellanidae</taxon>
        <taxon>Petrolisthes</taxon>
    </lineage>
</organism>
<evidence type="ECO:0000313" key="2">
    <source>
        <dbReference type="EMBL" id="KAK4313879.1"/>
    </source>
</evidence>
<dbReference type="EMBL" id="JAWZYT010001260">
    <property type="protein sequence ID" value="KAK4313879.1"/>
    <property type="molecule type" value="Genomic_DNA"/>
</dbReference>